<evidence type="ECO:0000256" key="1">
    <source>
        <dbReference type="ARBA" id="ARBA00023015"/>
    </source>
</evidence>
<dbReference type="Gene3D" id="1.10.10.60">
    <property type="entry name" value="Homeodomain-like"/>
    <property type="match status" value="2"/>
</dbReference>
<protein>
    <submittedName>
        <fullName evidence="5">Transcriptional regulator, AraC family</fullName>
    </submittedName>
</protein>
<keyword evidence="1" id="KW-0805">Transcription regulation</keyword>
<dbReference type="InterPro" id="IPR009057">
    <property type="entry name" value="Homeodomain-like_sf"/>
</dbReference>
<evidence type="ECO:0000313" key="6">
    <source>
        <dbReference type="Proteomes" id="UP000294360"/>
    </source>
</evidence>
<dbReference type="KEGG" id="mtun:MTUNDRAET4_3393"/>
<evidence type="ECO:0000256" key="2">
    <source>
        <dbReference type="ARBA" id="ARBA00023125"/>
    </source>
</evidence>
<proteinExistence type="predicted"/>
<name>A0A4U8Z489_METTU</name>
<dbReference type="PRINTS" id="PR00032">
    <property type="entry name" value="HTHARAC"/>
</dbReference>
<dbReference type="Pfam" id="PF12833">
    <property type="entry name" value="HTH_18"/>
    <property type="match status" value="1"/>
</dbReference>
<gene>
    <name evidence="5" type="ORF">MTUNDRAET4_3393</name>
</gene>
<keyword evidence="2" id="KW-0238">DNA-binding</keyword>
<keyword evidence="3" id="KW-0804">Transcription</keyword>
<dbReference type="GO" id="GO:0003700">
    <property type="term" value="F:DNA-binding transcription factor activity"/>
    <property type="evidence" value="ECO:0007669"/>
    <property type="project" value="InterPro"/>
</dbReference>
<feature type="domain" description="HTH araC/xylS-type" evidence="4">
    <location>
        <begin position="181"/>
        <end position="279"/>
    </location>
</feature>
<evidence type="ECO:0000313" key="5">
    <source>
        <dbReference type="EMBL" id="VFU10280.1"/>
    </source>
</evidence>
<dbReference type="InterPro" id="IPR037923">
    <property type="entry name" value="HTH-like"/>
</dbReference>
<dbReference type="AlphaFoldDB" id="A0A4U8Z489"/>
<reference evidence="5 6" key="1">
    <citation type="submission" date="2019-03" db="EMBL/GenBank/DDBJ databases">
        <authorList>
            <person name="Kox A.R. M."/>
        </authorList>
    </citation>
    <scope>NUCLEOTIDE SEQUENCE [LARGE SCALE GENOMIC DNA]</scope>
    <source>
        <strain evidence="5">MTUNDRAET4 annotated genome</strain>
    </source>
</reference>
<dbReference type="SUPFAM" id="SSF51215">
    <property type="entry name" value="Regulatory protein AraC"/>
    <property type="match status" value="1"/>
</dbReference>
<evidence type="ECO:0000256" key="3">
    <source>
        <dbReference type="ARBA" id="ARBA00023163"/>
    </source>
</evidence>
<dbReference type="InterPro" id="IPR050204">
    <property type="entry name" value="AraC_XylS_family_regulators"/>
</dbReference>
<dbReference type="InterPro" id="IPR020449">
    <property type="entry name" value="Tscrpt_reg_AraC-type_HTH"/>
</dbReference>
<dbReference type="SUPFAM" id="SSF46689">
    <property type="entry name" value="Homeodomain-like"/>
    <property type="match status" value="2"/>
</dbReference>
<evidence type="ECO:0000259" key="4">
    <source>
        <dbReference type="PROSITE" id="PS01124"/>
    </source>
</evidence>
<dbReference type="EMBL" id="LR536450">
    <property type="protein sequence ID" value="VFU10280.1"/>
    <property type="molecule type" value="Genomic_DNA"/>
</dbReference>
<organism evidence="5 6">
    <name type="scientific">Methylocella tundrae</name>
    <dbReference type="NCBI Taxonomy" id="227605"/>
    <lineage>
        <taxon>Bacteria</taxon>
        <taxon>Pseudomonadati</taxon>
        <taxon>Pseudomonadota</taxon>
        <taxon>Alphaproteobacteria</taxon>
        <taxon>Hyphomicrobiales</taxon>
        <taxon>Beijerinckiaceae</taxon>
        <taxon>Methylocella</taxon>
    </lineage>
</organism>
<dbReference type="Proteomes" id="UP000294360">
    <property type="component" value="Chromosome"/>
</dbReference>
<accession>A0A4U8Z489</accession>
<dbReference type="InterPro" id="IPR018060">
    <property type="entry name" value="HTH_AraC"/>
</dbReference>
<dbReference type="PANTHER" id="PTHR46796:SF6">
    <property type="entry name" value="ARAC SUBFAMILY"/>
    <property type="match status" value="1"/>
</dbReference>
<sequence>MPLFRTADLMSADHPWAGFSFEEANAPGGPMPSHSWSKTTLLYVTGGQGFLRWKHRGIWSVDPLEPGTVSITRRNVEIQSVLPGGSFRMMVLQLDGSRLEDLAPAQVLAIDKSLSPVQVTGDFRLATLLSAMSAEVKDGCTSGRLFGESISVAFLTYLAGRYATPQLLTGCEKSLSPAEMRTLVGYIRERLVSDISVTELARLMQMSASHFARIFKASFGMTPYQFVMRERVAGAKDLFTSTTLSGSQVAAEIGFSSQSHFAKVFRQFTGVTPKQYKAGL</sequence>
<dbReference type="PROSITE" id="PS01124">
    <property type="entry name" value="HTH_ARAC_FAMILY_2"/>
    <property type="match status" value="1"/>
</dbReference>
<dbReference type="SMART" id="SM00342">
    <property type="entry name" value="HTH_ARAC"/>
    <property type="match status" value="1"/>
</dbReference>
<dbReference type="GO" id="GO:0043565">
    <property type="term" value="F:sequence-specific DNA binding"/>
    <property type="evidence" value="ECO:0007669"/>
    <property type="project" value="InterPro"/>
</dbReference>
<dbReference type="PANTHER" id="PTHR46796">
    <property type="entry name" value="HTH-TYPE TRANSCRIPTIONAL ACTIVATOR RHAS-RELATED"/>
    <property type="match status" value="1"/>
</dbReference>